<keyword evidence="3" id="KW-1185">Reference proteome</keyword>
<name>A0A0D8FX25_9ACTN</name>
<evidence type="ECO:0000313" key="2">
    <source>
        <dbReference type="EMBL" id="KJE76817.1"/>
    </source>
</evidence>
<gene>
    <name evidence="2" type="ORF">FEAC_14650</name>
</gene>
<dbReference type="Proteomes" id="UP000032336">
    <property type="component" value="Unassembled WGS sequence"/>
</dbReference>
<organism evidence="2 3">
    <name type="scientific">Ferrimicrobium acidiphilum DSM 19497</name>
    <dbReference type="NCBI Taxonomy" id="1121877"/>
    <lineage>
        <taxon>Bacteria</taxon>
        <taxon>Bacillati</taxon>
        <taxon>Actinomycetota</taxon>
        <taxon>Acidimicrobiia</taxon>
        <taxon>Acidimicrobiales</taxon>
        <taxon>Acidimicrobiaceae</taxon>
        <taxon>Ferrimicrobium</taxon>
    </lineage>
</organism>
<sequence length="53" mass="5662">MEDGEANGRSLSTYRSPCGDATSNACDNSSAMPAFTALLVYVELYAVVTRSRL</sequence>
<evidence type="ECO:0000256" key="1">
    <source>
        <dbReference type="SAM" id="Phobius"/>
    </source>
</evidence>
<reference evidence="2 3" key="1">
    <citation type="submission" date="2015-01" db="EMBL/GenBank/DDBJ databases">
        <title>Draft genome of the acidophilic iron oxidizer Ferrimicrobium acidiphilum strain T23.</title>
        <authorList>
            <person name="Poehlein A."/>
            <person name="Eisen S."/>
            <person name="Schloemann M."/>
            <person name="Johnson B.D."/>
            <person name="Daniel R."/>
            <person name="Muehling M."/>
        </authorList>
    </citation>
    <scope>NUCLEOTIDE SEQUENCE [LARGE SCALE GENOMIC DNA]</scope>
    <source>
        <strain evidence="2 3">T23</strain>
    </source>
</reference>
<protein>
    <submittedName>
        <fullName evidence="2">Uncharacterized protein</fullName>
    </submittedName>
</protein>
<keyword evidence="1" id="KW-1133">Transmembrane helix</keyword>
<proteinExistence type="predicted"/>
<keyword evidence="1" id="KW-0812">Transmembrane</keyword>
<comment type="caution">
    <text evidence="2">The sequence shown here is derived from an EMBL/GenBank/DDBJ whole genome shotgun (WGS) entry which is preliminary data.</text>
</comment>
<dbReference type="AlphaFoldDB" id="A0A0D8FX25"/>
<evidence type="ECO:0000313" key="3">
    <source>
        <dbReference type="Proteomes" id="UP000032336"/>
    </source>
</evidence>
<dbReference type="EMBL" id="JXUW01000011">
    <property type="protein sequence ID" value="KJE76817.1"/>
    <property type="molecule type" value="Genomic_DNA"/>
</dbReference>
<dbReference type="STRING" id="1121877.FEAC_14650"/>
<keyword evidence="1" id="KW-0472">Membrane</keyword>
<accession>A0A0D8FX25</accession>
<feature type="transmembrane region" description="Helical" evidence="1">
    <location>
        <begin position="30"/>
        <end position="48"/>
    </location>
</feature>